<dbReference type="InterPro" id="IPR027417">
    <property type="entry name" value="P-loop_NTPase"/>
</dbReference>
<evidence type="ECO:0000259" key="4">
    <source>
        <dbReference type="PROSITE" id="PS50837"/>
    </source>
</evidence>
<dbReference type="Gene3D" id="2.130.10.10">
    <property type="entry name" value="YVTN repeat-like/Quinoprotein amine dehydrogenase"/>
    <property type="match status" value="5"/>
</dbReference>
<sequence>MAEVSEASFTGQNSGLQIALNKGLVNANFYSRTDPETSANRACIQDLQVTNPRHDKSRIEGFKGGLLKEAYSWVLGHDDFKEWLFEEHCQLLWIKGDPGKGKTVLLCGIIDELTETIHDTSTIAFFFCQNTDARINNATAVIRGLISTLVEQRPSLIAHVRREYDKSGKQVFEDVNAWQALSNILMDMLKDPLLKSTYLIIDALDECETDLSRLLGLIAQHTSTTHVKWLISSRNRIDIEWGLQLEKSGAKLSLELKGNAEKVSLAVEAYIDHKISNLSALVEDEALGDRVRDQVRRKANGTFLWVALVFQELERAQSWDVLNVLDQIPEDLVALYDRMLGQTKQLQRNDPEYCWLVLSTAISVYRPLSLVELGALSDLPSQIANKAESIRNVVKMCGSFLTIREDHVYIVHQSAKDYLAEHVAAAISPSGFAGIHYSMFSRSLNIMFNILKRDIYGLGDSGVSIQHVKLPDEDPLVLARYPCIYWIAHLNGAHLNGKEWDDLQKGGQIHMFLQTKFLPWLEALSLLGCMSEGGFAIWELGTLLRESQDLQLHGLVQDAWRFIASHGRIIGAFPLQAYASALVFSPKANKIRKQFWKERIPFIKEIEVLGGHDLCLQNLEGHDGPGPVYTIAFTPDGRTVAASHVELRFWDVATGTRRQTIEGPRGLIYTFAFSPDGKTVASGSTEGIIWLSDTATGTHRSTLEGHTGRIFTVAFSPDGSTIISRSEDSTVRIWDAESGAHRQAIGGYRGRSSIGSVAFSPDGSTVTTCSLDNVLRIWDTKTGAQRQTLQGYRRKNLIKTVFSEDGKTAASSLNDCTVQLWDAVTGTCQQTIKGQCYDRLEAVARSPDGRSVALGFLDGTVWLWDAKRGIPRQWFKAESNIYSIVFSPDSRILASSCCGSTVRLWDAATDTGPHTLDGHDRSVITITISPDDKRAASGSLDHTVRLWDAAAGACLHTLRGHSNNVRTVAFSPDSKILASASSDRTVRLWDTATGVLLHQLNRCGNYIDLLVFSPDSRTLAAISDDTCTVQLWETATGACRRTLRGHKSGVRAFAFSADSKMAVSGSAIQSVRLWDATTGIHHRTLMGHIDGITAVAFSLCGQKVASGSRDSTVRLWNSATGTHQKTFMGHRDGITSVAFSPSGRTMASSSWDSTVRLWDMATGTQQQTLRTGASVVRSLSFSDDGRCLRTDYGFFVISTPTGSAHLTPQDTQSFRSALFIDEEWVLRDGKRILFLPKDYRPDRPGSQIVAGNLIVLGHQSGGVTFIHCDFDYS</sequence>
<dbReference type="FunFam" id="3.40.50.300:FF:001638">
    <property type="entry name" value="NACHT and WD40 domain protein"/>
    <property type="match status" value="1"/>
</dbReference>
<proteinExistence type="predicted"/>
<feature type="repeat" description="WD" evidence="3">
    <location>
        <begin position="916"/>
        <end position="957"/>
    </location>
</feature>
<keyword evidence="1 3" id="KW-0853">WD repeat</keyword>
<evidence type="ECO:0000256" key="3">
    <source>
        <dbReference type="PROSITE-ProRule" id="PRU00221"/>
    </source>
</evidence>
<keyword evidence="2" id="KW-0677">Repeat</keyword>
<dbReference type="Gene3D" id="3.40.50.300">
    <property type="entry name" value="P-loop containing nucleotide triphosphate hydrolases"/>
    <property type="match status" value="1"/>
</dbReference>
<feature type="domain" description="NACHT" evidence="4">
    <location>
        <begin position="90"/>
        <end position="234"/>
    </location>
</feature>
<dbReference type="Proteomes" id="UP001219568">
    <property type="component" value="Unassembled WGS sequence"/>
</dbReference>
<dbReference type="InterPro" id="IPR001680">
    <property type="entry name" value="WD40_rpt"/>
</dbReference>
<dbReference type="InterPro" id="IPR036322">
    <property type="entry name" value="WD40_repeat_dom_sf"/>
</dbReference>
<organism evidence="5 6">
    <name type="scientific">Penicillium canescens</name>
    <dbReference type="NCBI Taxonomy" id="5083"/>
    <lineage>
        <taxon>Eukaryota</taxon>
        <taxon>Fungi</taxon>
        <taxon>Dikarya</taxon>
        <taxon>Ascomycota</taxon>
        <taxon>Pezizomycotina</taxon>
        <taxon>Eurotiomycetes</taxon>
        <taxon>Eurotiomycetidae</taxon>
        <taxon>Eurotiales</taxon>
        <taxon>Aspergillaceae</taxon>
        <taxon>Penicillium</taxon>
    </lineage>
</organism>
<dbReference type="AlphaFoldDB" id="A0AAD6IIB5"/>
<keyword evidence="6" id="KW-1185">Reference proteome</keyword>
<reference evidence="5" key="2">
    <citation type="submission" date="2023-01" db="EMBL/GenBank/DDBJ databases">
        <authorList>
            <person name="Petersen C."/>
        </authorList>
    </citation>
    <scope>NUCLEOTIDE SEQUENCE</scope>
    <source>
        <strain evidence="5">IBT 15450</strain>
    </source>
</reference>
<dbReference type="PROSITE" id="PS50294">
    <property type="entry name" value="WD_REPEATS_REGION"/>
    <property type="match status" value="7"/>
</dbReference>
<evidence type="ECO:0000313" key="5">
    <source>
        <dbReference type="EMBL" id="KAJ6051082.1"/>
    </source>
</evidence>
<dbReference type="InterPro" id="IPR019775">
    <property type="entry name" value="WD40_repeat_CS"/>
</dbReference>
<evidence type="ECO:0000256" key="2">
    <source>
        <dbReference type="ARBA" id="ARBA00022737"/>
    </source>
</evidence>
<feature type="repeat" description="WD" evidence="3">
    <location>
        <begin position="1043"/>
        <end position="1084"/>
    </location>
</feature>
<evidence type="ECO:0000256" key="1">
    <source>
        <dbReference type="ARBA" id="ARBA00022574"/>
    </source>
</evidence>
<feature type="repeat" description="WD" evidence="3">
    <location>
        <begin position="752"/>
        <end position="788"/>
    </location>
</feature>
<dbReference type="CDD" id="cd00200">
    <property type="entry name" value="WD40"/>
    <property type="match status" value="2"/>
</dbReference>
<dbReference type="PROSITE" id="PS50082">
    <property type="entry name" value="WD_REPEATS_2"/>
    <property type="match status" value="8"/>
</dbReference>
<reference evidence="5" key="1">
    <citation type="journal article" date="2023" name="IMA Fungus">
        <title>Comparative genomic study of the Penicillium genus elucidates a diverse pangenome and 15 lateral gene transfer events.</title>
        <authorList>
            <person name="Petersen C."/>
            <person name="Sorensen T."/>
            <person name="Nielsen M.R."/>
            <person name="Sondergaard T.E."/>
            <person name="Sorensen J.L."/>
            <person name="Fitzpatrick D.A."/>
            <person name="Frisvad J.C."/>
            <person name="Nielsen K.L."/>
        </authorList>
    </citation>
    <scope>NUCLEOTIDE SEQUENCE</scope>
    <source>
        <strain evidence="5">IBT 15450</strain>
    </source>
</reference>
<dbReference type="SUPFAM" id="SSF50978">
    <property type="entry name" value="WD40 repeat-like"/>
    <property type="match status" value="2"/>
</dbReference>
<feature type="repeat" description="WD" evidence="3">
    <location>
        <begin position="1127"/>
        <end position="1168"/>
    </location>
</feature>
<dbReference type="EMBL" id="JAQJZL010000002">
    <property type="protein sequence ID" value="KAJ6051082.1"/>
    <property type="molecule type" value="Genomic_DNA"/>
</dbReference>
<name>A0AAD6IIB5_PENCN</name>
<dbReference type="PRINTS" id="PR00320">
    <property type="entry name" value="GPROTEINBRPT"/>
</dbReference>
<evidence type="ECO:0000313" key="6">
    <source>
        <dbReference type="Proteomes" id="UP001219568"/>
    </source>
</evidence>
<dbReference type="Pfam" id="PF24883">
    <property type="entry name" value="NPHP3_N"/>
    <property type="match status" value="1"/>
</dbReference>
<comment type="caution">
    <text evidence="5">The sequence shown here is derived from an EMBL/GenBank/DDBJ whole genome shotgun (WGS) entry which is preliminary data.</text>
</comment>
<dbReference type="InterPro" id="IPR015943">
    <property type="entry name" value="WD40/YVTN_repeat-like_dom_sf"/>
</dbReference>
<dbReference type="InterPro" id="IPR007111">
    <property type="entry name" value="NACHT_NTPase"/>
</dbReference>
<dbReference type="PROSITE" id="PS00678">
    <property type="entry name" value="WD_REPEATS_1"/>
    <property type="match status" value="3"/>
</dbReference>
<feature type="repeat" description="WD" evidence="3">
    <location>
        <begin position="703"/>
        <end position="744"/>
    </location>
</feature>
<protein>
    <submittedName>
        <fullName evidence="5">Beta transducin-like protein HET-D2Y</fullName>
    </submittedName>
</protein>
<dbReference type="Pfam" id="PF00400">
    <property type="entry name" value="WD40"/>
    <property type="match status" value="12"/>
</dbReference>
<dbReference type="PANTHER" id="PTHR19848:SF8">
    <property type="entry name" value="F-BOX AND WD REPEAT DOMAIN CONTAINING 7"/>
    <property type="match status" value="1"/>
</dbReference>
<feature type="repeat" description="WD" evidence="3">
    <location>
        <begin position="958"/>
        <end position="999"/>
    </location>
</feature>
<gene>
    <name evidence="5" type="ORF">N7460_001616</name>
</gene>
<dbReference type="InterPro" id="IPR020472">
    <property type="entry name" value="WD40_PAC1"/>
</dbReference>
<dbReference type="PROSITE" id="PS50837">
    <property type="entry name" value="NACHT"/>
    <property type="match status" value="1"/>
</dbReference>
<dbReference type="SUPFAM" id="SSF52540">
    <property type="entry name" value="P-loop containing nucleoside triphosphate hydrolases"/>
    <property type="match status" value="1"/>
</dbReference>
<feature type="repeat" description="WD" evidence="3">
    <location>
        <begin position="878"/>
        <end position="915"/>
    </location>
</feature>
<accession>A0AAD6IIB5</accession>
<dbReference type="PANTHER" id="PTHR19848">
    <property type="entry name" value="WD40 REPEAT PROTEIN"/>
    <property type="match status" value="1"/>
</dbReference>
<feature type="repeat" description="WD" evidence="3">
    <location>
        <begin position="1085"/>
        <end position="1126"/>
    </location>
</feature>
<dbReference type="SMART" id="SM00320">
    <property type="entry name" value="WD40"/>
    <property type="match status" value="14"/>
</dbReference>
<dbReference type="InterPro" id="IPR056884">
    <property type="entry name" value="NPHP3-like_N"/>
</dbReference>